<keyword evidence="3" id="KW-1185">Reference proteome</keyword>
<name>A0A197K7I2_9FUNG</name>
<gene>
    <name evidence="2" type="ORF">K457DRAFT_290291</name>
</gene>
<sequence>MTEKQAQQTTSLLCFPPAHFFSPLLLTLTHVKNRMDAFFLPSSLLCLHVPPFPPPVLLSSCVCCCFAVSSLLCPFALLKTHAKLNSPPPYFNSPLFCPSFPSTHAMISSIYFTKNCLCCCFCLCSLLEQKKYRSRF</sequence>
<dbReference type="AlphaFoldDB" id="A0A197K7I2"/>
<accession>A0A197K7I2</accession>
<protein>
    <submittedName>
        <fullName evidence="2">Uncharacterized protein</fullName>
    </submittedName>
</protein>
<keyword evidence="1" id="KW-0472">Membrane</keyword>
<proteinExistence type="predicted"/>
<evidence type="ECO:0000313" key="2">
    <source>
        <dbReference type="EMBL" id="OAQ32661.1"/>
    </source>
</evidence>
<evidence type="ECO:0000313" key="3">
    <source>
        <dbReference type="Proteomes" id="UP000078512"/>
    </source>
</evidence>
<feature type="transmembrane region" description="Helical" evidence="1">
    <location>
        <begin position="57"/>
        <end position="78"/>
    </location>
</feature>
<evidence type="ECO:0000256" key="1">
    <source>
        <dbReference type="SAM" id="Phobius"/>
    </source>
</evidence>
<keyword evidence="1" id="KW-1133">Transmembrane helix</keyword>
<dbReference type="EMBL" id="KV442024">
    <property type="protein sequence ID" value="OAQ32661.1"/>
    <property type="molecule type" value="Genomic_DNA"/>
</dbReference>
<organism evidence="2 3">
    <name type="scientific">Linnemannia elongata AG-77</name>
    <dbReference type="NCBI Taxonomy" id="1314771"/>
    <lineage>
        <taxon>Eukaryota</taxon>
        <taxon>Fungi</taxon>
        <taxon>Fungi incertae sedis</taxon>
        <taxon>Mucoromycota</taxon>
        <taxon>Mortierellomycotina</taxon>
        <taxon>Mortierellomycetes</taxon>
        <taxon>Mortierellales</taxon>
        <taxon>Mortierellaceae</taxon>
        <taxon>Linnemannia</taxon>
    </lineage>
</organism>
<keyword evidence="1" id="KW-0812">Transmembrane</keyword>
<dbReference type="Proteomes" id="UP000078512">
    <property type="component" value="Unassembled WGS sequence"/>
</dbReference>
<reference evidence="2 3" key="1">
    <citation type="submission" date="2016-05" db="EMBL/GenBank/DDBJ databases">
        <title>Genome sequencing reveals origins of a unique bacterial endosymbiosis in the earliest lineages of terrestrial Fungi.</title>
        <authorList>
            <consortium name="DOE Joint Genome Institute"/>
            <person name="Uehling J."/>
            <person name="Gryganskyi A."/>
            <person name="Hameed K."/>
            <person name="Tschaplinski T."/>
            <person name="Misztal P."/>
            <person name="Wu S."/>
            <person name="Desiro A."/>
            <person name="Vande Pol N."/>
            <person name="Du Z.-Y."/>
            <person name="Zienkiewicz A."/>
            <person name="Zienkiewicz K."/>
            <person name="Morin E."/>
            <person name="Tisserant E."/>
            <person name="Splivallo R."/>
            <person name="Hainaut M."/>
            <person name="Henrissat B."/>
            <person name="Ohm R."/>
            <person name="Kuo A."/>
            <person name="Yan J."/>
            <person name="Lipzen A."/>
            <person name="Nolan M."/>
            <person name="Labutti K."/>
            <person name="Barry K."/>
            <person name="Goldstein A."/>
            <person name="Labbe J."/>
            <person name="Schadt C."/>
            <person name="Tuskan G."/>
            <person name="Grigoriev I."/>
            <person name="Martin F."/>
            <person name="Vilgalys R."/>
            <person name="Bonito G."/>
        </authorList>
    </citation>
    <scope>NUCLEOTIDE SEQUENCE [LARGE SCALE GENOMIC DNA]</scope>
    <source>
        <strain evidence="2 3">AG-77</strain>
    </source>
</reference>